<dbReference type="InterPro" id="IPR009061">
    <property type="entry name" value="DNA-bd_dom_put_sf"/>
</dbReference>
<dbReference type="SMART" id="SM00422">
    <property type="entry name" value="HTH_MERR"/>
    <property type="match status" value="1"/>
</dbReference>
<keyword evidence="4" id="KW-1185">Reference proteome</keyword>
<gene>
    <name evidence="3" type="ORF">DFJ64_0071</name>
</gene>
<dbReference type="Proteomes" id="UP000256485">
    <property type="component" value="Unassembled WGS sequence"/>
</dbReference>
<dbReference type="GO" id="GO:0003677">
    <property type="term" value="F:DNA binding"/>
    <property type="evidence" value="ECO:0007669"/>
    <property type="project" value="UniProtKB-KW"/>
</dbReference>
<dbReference type="PANTHER" id="PTHR30204:SF89">
    <property type="entry name" value="HTH MERR-TYPE DOMAIN-CONTAINING PROTEIN"/>
    <property type="match status" value="1"/>
</dbReference>
<evidence type="ECO:0000259" key="2">
    <source>
        <dbReference type="PROSITE" id="PS50937"/>
    </source>
</evidence>
<dbReference type="EMBL" id="QTUC01000001">
    <property type="protein sequence ID" value="REF34707.1"/>
    <property type="molecule type" value="Genomic_DNA"/>
</dbReference>
<protein>
    <submittedName>
        <fullName evidence="3">MerR-like DNA binding protein</fullName>
    </submittedName>
</protein>
<dbReference type="AlphaFoldDB" id="A0A3D9UZK2"/>
<proteinExistence type="predicted"/>
<comment type="caution">
    <text evidence="3">The sequence shown here is derived from an EMBL/GenBank/DDBJ whole genome shotgun (WGS) entry which is preliminary data.</text>
</comment>
<dbReference type="Gene3D" id="1.10.1660.10">
    <property type="match status" value="1"/>
</dbReference>
<dbReference type="CDD" id="cd00592">
    <property type="entry name" value="HTH_MerR-like"/>
    <property type="match status" value="1"/>
</dbReference>
<reference evidence="3 4" key="1">
    <citation type="submission" date="2018-08" db="EMBL/GenBank/DDBJ databases">
        <title>Sequencing the genomes of 1000 actinobacteria strains.</title>
        <authorList>
            <person name="Klenk H.-P."/>
        </authorList>
    </citation>
    <scope>NUCLEOTIDE SEQUENCE [LARGE SCALE GENOMIC DNA]</scope>
    <source>
        <strain evidence="3 4">DSM 22891</strain>
    </source>
</reference>
<dbReference type="RefSeq" id="WP_115848621.1">
    <property type="nucleotide sequence ID" value="NZ_QTUC01000001.1"/>
</dbReference>
<dbReference type="Pfam" id="PF13411">
    <property type="entry name" value="MerR_1"/>
    <property type="match status" value="1"/>
</dbReference>
<feature type="domain" description="HTH merR-type" evidence="2">
    <location>
        <begin position="27"/>
        <end position="85"/>
    </location>
</feature>
<dbReference type="OrthoDB" id="3191171at2"/>
<dbReference type="PANTHER" id="PTHR30204">
    <property type="entry name" value="REDOX-CYCLING DRUG-SENSING TRANSCRIPTIONAL ACTIVATOR SOXR"/>
    <property type="match status" value="1"/>
</dbReference>
<keyword evidence="1" id="KW-0238">DNA-binding</keyword>
<dbReference type="InterPro" id="IPR047057">
    <property type="entry name" value="MerR_fam"/>
</dbReference>
<dbReference type="GO" id="GO:0003700">
    <property type="term" value="F:DNA-binding transcription factor activity"/>
    <property type="evidence" value="ECO:0007669"/>
    <property type="project" value="InterPro"/>
</dbReference>
<name>A0A3D9UZK2_THECX</name>
<evidence type="ECO:0000256" key="1">
    <source>
        <dbReference type="ARBA" id="ARBA00023125"/>
    </source>
</evidence>
<dbReference type="InterPro" id="IPR000551">
    <property type="entry name" value="MerR-type_HTH_dom"/>
</dbReference>
<dbReference type="SUPFAM" id="SSF46955">
    <property type="entry name" value="Putative DNA-binding domain"/>
    <property type="match status" value="1"/>
</dbReference>
<sequence length="246" mass="27981">MSSAASARSGDFSIGEVLAQLRPEFPDVTISKIRFLEAEGLVEPRRAPSGYRKFTHADIERLRFVLTAQRDHYLPLRVIKEHLDALDRGQEPPPLPGGRLPTAPPPRVLRGGEEYTHPDAFRRTRAERRFTRQELIEAADIKPETFEQLESYGLIRPRYGRDHYDEDALQIARTAGELAAFGLEPRHLRIFRTAADRQVGLIEQLMAPLTRQHGPDSRARVQERVRELAALSVRLHALLMKADLDT</sequence>
<accession>A0A3D9UZK2</accession>
<dbReference type="PROSITE" id="PS50937">
    <property type="entry name" value="HTH_MERR_2"/>
    <property type="match status" value="1"/>
</dbReference>
<evidence type="ECO:0000313" key="4">
    <source>
        <dbReference type="Proteomes" id="UP000256485"/>
    </source>
</evidence>
<evidence type="ECO:0000313" key="3">
    <source>
        <dbReference type="EMBL" id="REF34707.1"/>
    </source>
</evidence>
<organism evidence="3 4">
    <name type="scientific">Thermasporomyces composti</name>
    <dbReference type="NCBI Taxonomy" id="696763"/>
    <lineage>
        <taxon>Bacteria</taxon>
        <taxon>Bacillati</taxon>
        <taxon>Actinomycetota</taxon>
        <taxon>Actinomycetes</taxon>
        <taxon>Propionibacteriales</taxon>
        <taxon>Nocardioidaceae</taxon>
        <taxon>Thermasporomyces</taxon>
    </lineage>
</organism>